<dbReference type="AlphaFoldDB" id="A0ABD1WN70"/>
<proteinExistence type="predicted"/>
<keyword evidence="2" id="KW-1185">Reference proteome</keyword>
<sequence length="103" mass="11244">MAVTSPGVEGQEGFPKTCTVGTSIQLKYFIKEKAKNHCLNDQVTSPRCSSRVPDLMGALDSMEKSRSYPDEAVEDTIIGMLSLMHSQILRGSDRDALAVLARL</sequence>
<evidence type="ECO:0000313" key="2">
    <source>
        <dbReference type="Proteomes" id="UP001604277"/>
    </source>
</evidence>
<dbReference type="Proteomes" id="UP001604277">
    <property type="component" value="Unassembled WGS sequence"/>
</dbReference>
<evidence type="ECO:0000313" key="1">
    <source>
        <dbReference type="EMBL" id="KAL2550915.1"/>
    </source>
</evidence>
<gene>
    <name evidence="1" type="ORF">Fot_12445</name>
</gene>
<comment type="caution">
    <text evidence="1">The sequence shown here is derived from an EMBL/GenBank/DDBJ whole genome shotgun (WGS) entry which is preliminary data.</text>
</comment>
<reference evidence="2" key="1">
    <citation type="submission" date="2024-07" db="EMBL/GenBank/DDBJ databases">
        <title>Two chromosome-level genome assemblies of Korean endemic species Abeliophyllum distichum and Forsythia ovata (Oleaceae).</title>
        <authorList>
            <person name="Jang H."/>
        </authorList>
    </citation>
    <scope>NUCLEOTIDE SEQUENCE [LARGE SCALE GENOMIC DNA]</scope>
</reference>
<organism evidence="1 2">
    <name type="scientific">Forsythia ovata</name>
    <dbReference type="NCBI Taxonomy" id="205694"/>
    <lineage>
        <taxon>Eukaryota</taxon>
        <taxon>Viridiplantae</taxon>
        <taxon>Streptophyta</taxon>
        <taxon>Embryophyta</taxon>
        <taxon>Tracheophyta</taxon>
        <taxon>Spermatophyta</taxon>
        <taxon>Magnoliopsida</taxon>
        <taxon>eudicotyledons</taxon>
        <taxon>Gunneridae</taxon>
        <taxon>Pentapetalae</taxon>
        <taxon>asterids</taxon>
        <taxon>lamiids</taxon>
        <taxon>Lamiales</taxon>
        <taxon>Oleaceae</taxon>
        <taxon>Forsythieae</taxon>
        <taxon>Forsythia</taxon>
    </lineage>
</organism>
<dbReference type="EMBL" id="JBFOLJ010000003">
    <property type="protein sequence ID" value="KAL2550915.1"/>
    <property type="molecule type" value="Genomic_DNA"/>
</dbReference>
<accession>A0ABD1WN70</accession>
<protein>
    <submittedName>
        <fullName evidence="1">Uncharacterized protein</fullName>
    </submittedName>
</protein>
<name>A0ABD1WN70_9LAMI</name>